<dbReference type="SUPFAM" id="SSF103506">
    <property type="entry name" value="Mitochondrial carrier"/>
    <property type="match status" value="1"/>
</dbReference>
<organism evidence="9 10">
    <name type="scientific">Eimeria necatrix</name>
    <dbReference type="NCBI Taxonomy" id="51315"/>
    <lineage>
        <taxon>Eukaryota</taxon>
        <taxon>Sar</taxon>
        <taxon>Alveolata</taxon>
        <taxon>Apicomplexa</taxon>
        <taxon>Conoidasida</taxon>
        <taxon>Coccidia</taxon>
        <taxon>Eucoccidiorida</taxon>
        <taxon>Eimeriorina</taxon>
        <taxon>Eimeriidae</taxon>
        <taxon>Eimeria</taxon>
    </lineage>
</organism>
<proteinExistence type="inferred from homology"/>
<dbReference type="VEuPathDB" id="ToxoDB:ENH_00028610"/>
<evidence type="ECO:0000256" key="6">
    <source>
        <dbReference type="PROSITE-ProRule" id="PRU00282"/>
    </source>
</evidence>
<comment type="similarity">
    <text evidence="7">Belongs to the mitochondrial carrier (TC 2.A.29) family.</text>
</comment>
<evidence type="ECO:0000256" key="1">
    <source>
        <dbReference type="ARBA" id="ARBA00004141"/>
    </source>
</evidence>
<reference evidence="9" key="1">
    <citation type="submission" date="2013-10" db="EMBL/GenBank/DDBJ databases">
        <title>Genomic analysis of the causative agents of coccidiosis in chickens.</title>
        <authorList>
            <person name="Reid A.J."/>
            <person name="Blake D."/>
            <person name="Billington K."/>
            <person name="Browne H."/>
            <person name="Dunn M."/>
            <person name="Hung S."/>
            <person name="Kawahara F."/>
            <person name="Miranda-Saavedra D."/>
            <person name="Mourier T."/>
            <person name="Nagra H."/>
            <person name="Otto T.D."/>
            <person name="Rawlings N."/>
            <person name="Sanchez A."/>
            <person name="Sanders M."/>
            <person name="Subramaniam C."/>
            <person name="Tay Y."/>
            <person name="Dear P."/>
            <person name="Doerig C."/>
            <person name="Gruber A."/>
            <person name="Parkinson J."/>
            <person name="Shirley M."/>
            <person name="Wan K.L."/>
            <person name="Berriman M."/>
            <person name="Tomley F."/>
            <person name="Pain A."/>
        </authorList>
    </citation>
    <scope>NUCLEOTIDE SEQUENCE [LARGE SCALE GENOMIC DNA]</scope>
    <source>
        <strain evidence="9">Houghton</strain>
    </source>
</reference>
<dbReference type="PROSITE" id="PS50920">
    <property type="entry name" value="SOLCAR"/>
    <property type="match status" value="3"/>
</dbReference>
<dbReference type="InterPro" id="IPR002067">
    <property type="entry name" value="MCP"/>
</dbReference>
<evidence type="ECO:0000256" key="8">
    <source>
        <dbReference type="SAM" id="MobiDB-lite"/>
    </source>
</evidence>
<evidence type="ECO:0000256" key="7">
    <source>
        <dbReference type="RuleBase" id="RU000488"/>
    </source>
</evidence>
<keyword evidence="4" id="KW-0677">Repeat</keyword>
<feature type="repeat" description="Solcar" evidence="6">
    <location>
        <begin position="255"/>
        <end position="363"/>
    </location>
</feature>
<gene>
    <name evidence="9" type="ORF">ENH_00028610</name>
</gene>
<evidence type="ECO:0000313" key="10">
    <source>
        <dbReference type="Proteomes" id="UP000030754"/>
    </source>
</evidence>
<dbReference type="GO" id="GO:1904983">
    <property type="term" value="P:glycine import into mitochondrion"/>
    <property type="evidence" value="ECO:0007669"/>
    <property type="project" value="TreeGrafter"/>
</dbReference>
<dbReference type="OrthoDB" id="310160at2759"/>
<dbReference type="Pfam" id="PF00153">
    <property type="entry name" value="Mito_carr"/>
    <property type="match status" value="3"/>
</dbReference>
<keyword evidence="10" id="KW-1185">Reference proteome</keyword>
<evidence type="ECO:0000256" key="5">
    <source>
        <dbReference type="ARBA" id="ARBA00023136"/>
    </source>
</evidence>
<dbReference type="GeneID" id="25473027"/>
<dbReference type="PANTHER" id="PTHR46181">
    <property type="entry name" value="MITOCHONDRIAL GLYCINE TRANSPORTER"/>
    <property type="match status" value="1"/>
</dbReference>
<dbReference type="AlphaFoldDB" id="U6MK18"/>
<dbReference type="Gene3D" id="1.50.40.10">
    <property type="entry name" value="Mitochondrial carrier domain"/>
    <property type="match status" value="2"/>
</dbReference>
<keyword evidence="2 7" id="KW-0813">Transport</keyword>
<dbReference type="RefSeq" id="XP_013440171.1">
    <property type="nucleotide sequence ID" value="XM_013584717.1"/>
</dbReference>
<sequence>MGGPDPQPPGMTEAEAAVPSSDSSTTRRTRGNSAAIFGGGSRGETSSARMGLYGAISSCAAGVFLQPLDIIKTRQQQQCAPGFRPSIRTAASSIFKEYGALGFWRGSLATVLRIAPGTGIYFAALGPMMGTWGTVAPLLKSLPLEKLTGTPPELDPNIVPAWYLGIISGIARGAAVAVFNPISIVKTRLESSLGSEGMLKAFGRLLRNERPLDWFRGTLATICRDFPFSGLFFIVYVNLKAQAGVEADSRDRVSFYALQNFGCGAVAAATASAITHPFDVLRTRLQLDGVAAPTGVASVSQVNSRVQANAQLANAQRGLLKRVAQLVRTEGAGVLWRGLGVRLLKRSLMAALTWTSFEEIKTAVSGRPSLVLASGRQN</sequence>
<dbReference type="InterPro" id="IPR018108">
    <property type="entry name" value="MCP_transmembrane"/>
</dbReference>
<accession>U6MK18</accession>
<feature type="repeat" description="Solcar" evidence="6">
    <location>
        <begin position="45"/>
        <end position="131"/>
    </location>
</feature>
<evidence type="ECO:0000256" key="3">
    <source>
        <dbReference type="ARBA" id="ARBA00022692"/>
    </source>
</evidence>
<dbReference type="Proteomes" id="UP000030754">
    <property type="component" value="Unassembled WGS sequence"/>
</dbReference>
<dbReference type="PANTHER" id="PTHR46181:SF3">
    <property type="entry name" value="MITOCHONDRIAL GLYCINE TRANSPORTER"/>
    <property type="match status" value="1"/>
</dbReference>
<evidence type="ECO:0000256" key="4">
    <source>
        <dbReference type="ARBA" id="ARBA00022737"/>
    </source>
</evidence>
<feature type="repeat" description="Solcar" evidence="6">
    <location>
        <begin position="159"/>
        <end position="242"/>
    </location>
</feature>
<dbReference type="PRINTS" id="PR00926">
    <property type="entry name" value="MITOCARRIER"/>
</dbReference>
<dbReference type="GO" id="GO:0005739">
    <property type="term" value="C:mitochondrion"/>
    <property type="evidence" value="ECO:0007669"/>
    <property type="project" value="TreeGrafter"/>
</dbReference>
<evidence type="ECO:0000313" key="9">
    <source>
        <dbReference type="EMBL" id="CDJ62809.1"/>
    </source>
</evidence>
<feature type="region of interest" description="Disordered" evidence="8">
    <location>
        <begin position="1"/>
        <end position="44"/>
    </location>
</feature>
<dbReference type="GO" id="GO:0015187">
    <property type="term" value="F:glycine transmembrane transporter activity"/>
    <property type="evidence" value="ECO:0007669"/>
    <property type="project" value="TreeGrafter"/>
</dbReference>
<dbReference type="GO" id="GO:0016020">
    <property type="term" value="C:membrane"/>
    <property type="evidence" value="ECO:0007669"/>
    <property type="project" value="UniProtKB-SubCell"/>
</dbReference>
<protein>
    <submittedName>
        <fullName evidence="9">Mitochondrial carrier domain-containing protein, putative</fullName>
    </submittedName>
</protein>
<reference evidence="9" key="2">
    <citation type="submission" date="2013-10" db="EMBL/GenBank/DDBJ databases">
        <authorList>
            <person name="Aslett M."/>
        </authorList>
    </citation>
    <scope>NUCLEOTIDE SEQUENCE [LARGE SCALE GENOMIC DNA]</scope>
    <source>
        <strain evidence="9">Houghton</strain>
    </source>
</reference>
<comment type="subcellular location">
    <subcellularLocation>
        <location evidence="1">Membrane</location>
        <topology evidence="1">Multi-pass membrane protein</topology>
    </subcellularLocation>
</comment>
<dbReference type="InterPro" id="IPR023395">
    <property type="entry name" value="MCP_dom_sf"/>
</dbReference>
<evidence type="ECO:0000256" key="2">
    <source>
        <dbReference type="ARBA" id="ARBA00022448"/>
    </source>
</evidence>
<dbReference type="EMBL" id="HG722606">
    <property type="protein sequence ID" value="CDJ62809.1"/>
    <property type="molecule type" value="Genomic_DNA"/>
</dbReference>
<name>U6MK18_9EIME</name>
<keyword evidence="5 6" id="KW-0472">Membrane</keyword>
<keyword evidence="3 6" id="KW-0812">Transmembrane</keyword>